<dbReference type="EMBL" id="MUGW01000040">
    <property type="protein sequence ID" value="OXA86600.1"/>
    <property type="molecule type" value="Genomic_DNA"/>
</dbReference>
<dbReference type="OrthoDB" id="196226at2"/>
<name>A0A226GZC1_9FLAO</name>
<gene>
    <name evidence="1" type="ORF">B0A66_17525</name>
</gene>
<organism evidence="1 2">
    <name type="scientific">Flavobacterium hercynium</name>
    <dbReference type="NCBI Taxonomy" id="387094"/>
    <lineage>
        <taxon>Bacteria</taxon>
        <taxon>Pseudomonadati</taxon>
        <taxon>Bacteroidota</taxon>
        <taxon>Flavobacteriia</taxon>
        <taxon>Flavobacteriales</taxon>
        <taxon>Flavobacteriaceae</taxon>
        <taxon>Flavobacterium</taxon>
    </lineage>
</organism>
<evidence type="ECO:0000313" key="1">
    <source>
        <dbReference type="EMBL" id="OXA86600.1"/>
    </source>
</evidence>
<evidence type="ECO:0000313" key="2">
    <source>
        <dbReference type="Proteomes" id="UP000198345"/>
    </source>
</evidence>
<dbReference type="Proteomes" id="UP000198345">
    <property type="component" value="Unassembled WGS sequence"/>
</dbReference>
<dbReference type="Gene3D" id="1.10.287.1080">
    <property type="entry name" value="MazG-like"/>
    <property type="match status" value="1"/>
</dbReference>
<dbReference type="AlphaFoldDB" id="A0A226GZC1"/>
<reference evidence="1 2" key="1">
    <citation type="submission" date="2016-11" db="EMBL/GenBank/DDBJ databases">
        <title>Whole genomes of Flavobacteriaceae.</title>
        <authorList>
            <person name="Stine C."/>
            <person name="Li C."/>
            <person name="Tadesse D."/>
        </authorList>
    </citation>
    <scope>NUCLEOTIDE SEQUENCE [LARGE SCALE GENOMIC DNA]</scope>
    <source>
        <strain evidence="1 2">DSM 18292</strain>
    </source>
</reference>
<comment type="caution">
    <text evidence="1">The sequence shown here is derived from an EMBL/GenBank/DDBJ whole genome shotgun (WGS) entry which is preliminary data.</text>
</comment>
<proteinExistence type="predicted"/>
<dbReference type="GO" id="GO:0005840">
    <property type="term" value="C:ribosome"/>
    <property type="evidence" value="ECO:0007669"/>
    <property type="project" value="UniProtKB-KW"/>
</dbReference>
<accession>A0A226GZC1</accession>
<sequence length="108" mass="12606">MASIDFEELKQRSLQIRARYHELEIEHHDTEWTVEEDALAFLTDAGLVGRHVMSQQGRWPKANTDDELKHKLGESIWWLTVLAERMNINIEEATKDFLTETEKLLGNS</sequence>
<keyword evidence="1" id="KW-0689">Ribosomal protein</keyword>
<dbReference type="CDD" id="cd11543">
    <property type="entry name" value="NTP-PPase_u6"/>
    <property type="match status" value="1"/>
</dbReference>
<protein>
    <submittedName>
        <fullName evidence="1">30S ribosomal protein S15</fullName>
    </submittedName>
</protein>
<keyword evidence="1" id="KW-0687">Ribonucleoprotein</keyword>
<dbReference type="RefSeq" id="WP_089051156.1">
    <property type="nucleotide sequence ID" value="NZ_FXTV01000008.1"/>
</dbReference>
<keyword evidence="2" id="KW-1185">Reference proteome</keyword>